<sequence>MSQCDLLQDLWLCPCFALHLRTELNKSSERTVPQHKASKLSASTAGDQPGKDQELNHVNAHLLWITVGKATAEGAMFDTCAGRAMFAMRCNHYSSGCQTT</sequence>
<comment type="caution">
    <text evidence="2">The sequence shown here is derived from an EMBL/GenBank/DDBJ whole genome shotgun (WGS) entry which is preliminary data.</text>
</comment>
<name>A0A2P6MN68_9EUKA</name>
<accession>A0A2P6MN68</accession>
<dbReference type="InParanoid" id="A0A2P6MN68"/>
<evidence type="ECO:0000313" key="3">
    <source>
        <dbReference type="Proteomes" id="UP000241769"/>
    </source>
</evidence>
<feature type="region of interest" description="Disordered" evidence="1">
    <location>
        <begin position="26"/>
        <end position="52"/>
    </location>
</feature>
<evidence type="ECO:0000313" key="2">
    <source>
        <dbReference type="EMBL" id="PRP73149.1"/>
    </source>
</evidence>
<proteinExistence type="predicted"/>
<evidence type="ECO:0000256" key="1">
    <source>
        <dbReference type="SAM" id="MobiDB-lite"/>
    </source>
</evidence>
<dbReference type="EMBL" id="MDYQ01000661">
    <property type="protein sequence ID" value="PRP73149.1"/>
    <property type="molecule type" value="Genomic_DNA"/>
</dbReference>
<organism evidence="2 3">
    <name type="scientific">Planoprotostelium fungivorum</name>
    <dbReference type="NCBI Taxonomy" id="1890364"/>
    <lineage>
        <taxon>Eukaryota</taxon>
        <taxon>Amoebozoa</taxon>
        <taxon>Evosea</taxon>
        <taxon>Variosea</taxon>
        <taxon>Cavosteliida</taxon>
        <taxon>Cavosteliaceae</taxon>
        <taxon>Planoprotostelium</taxon>
    </lineage>
</organism>
<dbReference type="AlphaFoldDB" id="A0A2P6MN68"/>
<dbReference type="Proteomes" id="UP000241769">
    <property type="component" value="Unassembled WGS sequence"/>
</dbReference>
<keyword evidence="3" id="KW-1185">Reference proteome</keyword>
<gene>
    <name evidence="2" type="ORF">PROFUN_03463</name>
</gene>
<protein>
    <submittedName>
        <fullName evidence="2">Uncharacterized protein</fullName>
    </submittedName>
</protein>
<reference evidence="2 3" key="1">
    <citation type="journal article" date="2018" name="Genome Biol. Evol.">
        <title>Multiple Roots of Fruiting Body Formation in Amoebozoa.</title>
        <authorList>
            <person name="Hillmann F."/>
            <person name="Forbes G."/>
            <person name="Novohradska S."/>
            <person name="Ferling I."/>
            <person name="Riege K."/>
            <person name="Groth M."/>
            <person name="Westermann M."/>
            <person name="Marz M."/>
            <person name="Spaller T."/>
            <person name="Winckler T."/>
            <person name="Schaap P."/>
            <person name="Glockner G."/>
        </authorList>
    </citation>
    <scope>NUCLEOTIDE SEQUENCE [LARGE SCALE GENOMIC DNA]</scope>
    <source>
        <strain evidence="2 3">Jena</strain>
    </source>
</reference>